<dbReference type="PANTHER" id="PTHR11692">
    <property type="entry name" value="BIFUNCTIONAL PURINE BIOSYNTHESIS PROTEIN PURH"/>
    <property type="match status" value="1"/>
</dbReference>
<dbReference type="SMART" id="SM00798">
    <property type="entry name" value="AICARFT_IMPCHas"/>
    <property type="match status" value="1"/>
</dbReference>
<evidence type="ECO:0000256" key="9">
    <source>
        <dbReference type="ARBA" id="ARBA00023268"/>
    </source>
</evidence>
<dbReference type="InterPro" id="IPR002695">
    <property type="entry name" value="PurH-like"/>
</dbReference>
<dbReference type="InterPro" id="IPR016193">
    <property type="entry name" value="Cytidine_deaminase-like"/>
</dbReference>
<evidence type="ECO:0000313" key="11">
    <source>
        <dbReference type="EMBL" id="KAE9400005.1"/>
    </source>
</evidence>
<evidence type="ECO:0000256" key="6">
    <source>
        <dbReference type="ARBA" id="ARBA00022679"/>
    </source>
</evidence>
<evidence type="ECO:0000256" key="3">
    <source>
        <dbReference type="ARBA" id="ARBA00004954"/>
    </source>
</evidence>
<comment type="pathway">
    <text evidence="3">Purine metabolism; IMP biosynthesis via de novo pathway; 5-formamido-1-(5-phospho-D-ribosyl)imidazole-4-carboxamide from 5-amino-1-(5-phospho-D-ribosyl)imidazole-4-carboxamide (10-formyl THF route): step 1/1.</text>
</comment>
<comment type="pathway">
    <text evidence="2">Purine metabolism; IMP biosynthesis via de novo pathway; IMP from 5-formamido-1-(5-phospho-D-ribosyl)imidazole-4-carboxamide: step 1/1.</text>
</comment>
<dbReference type="PROSITE" id="PS51855">
    <property type="entry name" value="MGS"/>
    <property type="match status" value="1"/>
</dbReference>
<dbReference type="Proteomes" id="UP000799118">
    <property type="component" value="Unassembled WGS sequence"/>
</dbReference>
<dbReference type="GO" id="GO:0006189">
    <property type="term" value="P:'de novo' IMP biosynthetic process"/>
    <property type="evidence" value="ECO:0007669"/>
    <property type="project" value="UniProtKB-UniPathway"/>
</dbReference>
<feature type="domain" description="MGS-like" evidence="10">
    <location>
        <begin position="1"/>
        <end position="145"/>
    </location>
</feature>
<evidence type="ECO:0000256" key="1">
    <source>
        <dbReference type="ARBA" id="ARBA00004514"/>
    </source>
</evidence>
<dbReference type="InterPro" id="IPR036914">
    <property type="entry name" value="MGS-like_dom_sf"/>
</dbReference>
<evidence type="ECO:0000256" key="2">
    <source>
        <dbReference type="ARBA" id="ARBA00004844"/>
    </source>
</evidence>
<dbReference type="InterPro" id="IPR011607">
    <property type="entry name" value="MGS-like_dom"/>
</dbReference>
<dbReference type="GO" id="GO:0005829">
    <property type="term" value="C:cytosol"/>
    <property type="evidence" value="ECO:0007669"/>
    <property type="project" value="UniProtKB-SubCell"/>
</dbReference>
<dbReference type="PIRSF" id="PIRSF000414">
    <property type="entry name" value="AICARFT_IMPCHas"/>
    <property type="match status" value="1"/>
</dbReference>
<proteinExistence type="inferred from homology"/>
<dbReference type="HAMAP" id="MF_00139">
    <property type="entry name" value="PurH"/>
    <property type="match status" value="1"/>
</dbReference>
<keyword evidence="5" id="KW-0963">Cytoplasm</keyword>
<evidence type="ECO:0000256" key="5">
    <source>
        <dbReference type="ARBA" id="ARBA00022490"/>
    </source>
</evidence>
<dbReference type="SUPFAM" id="SSF53927">
    <property type="entry name" value="Cytidine deaminase-like"/>
    <property type="match status" value="1"/>
</dbReference>
<accession>A0A6A4HTE7</accession>
<dbReference type="SUPFAM" id="SSF52335">
    <property type="entry name" value="Methylglyoxal synthase-like"/>
    <property type="match status" value="1"/>
</dbReference>
<keyword evidence="12" id="KW-1185">Reference proteome</keyword>
<organism evidence="11 12">
    <name type="scientific">Gymnopus androsaceus JB14</name>
    <dbReference type="NCBI Taxonomy" id="1447944"/>
    <lineage>
        <taxon>Eukaryota</taxon>
        <taxon>Fungi</taxon>
        <taxon>Dikarya</taxon>
        <taxon>Basidiomycota</taxon>
        <taxon>Agaricomycotina</taxon>
        <taxon>Agaricomycetes</taxon>
        <taxon>Agaricomycetidae</taxon>
        <taxon>Agaricales</taxon>
        <taxon>Marasmiineae</taxon>
        <taxon>Omphalotaceae</taxon>
        <taxon>Gymnopus</taxon>
    </lineage>
</organism>
<dbReference type="Gene3D" id="3.40.50.1380">
    <property type="entry name" value="Methylglyoxal synthase-like domain"/>
    <property type="match status" value="1"/>
</dbReference>
<dbReference type="AlphaFoldDB" id="A0A6A4HTE7"/>
<dbReference type="PANTHER" id="PTHR11692:SF0">
    <property type="entry name" value="BIFUNCTIONAL PURINE BIOSYNTHESIS PROTEIN ATIC"/>
    <property type="match status" value="1"/>
</dbReference>
<comment type="similarity">
    <text evidence="4">Belongs to the PurH family.</text>
</comment>
<dbReference type="Pfam" id="PF01808">
    <property type="entry name" value="AICARFT_IMPCHas"/>
    <property type="match status" value="1"/>
</dbReference>
<dbReference type="FunFam" id="3.40.140.20:FF:000003">
    <property type="entry name" value="Bifunctional purine biosynthesis protein"/>
    <property type="match status" value="1"/>
</dbReference>
<protein>
    <submittedName>
        <fullName evidence="11">Bifunctional purine biosynthesis protein ade10</fullName>
    </submittedName>
</protein>
<keyword evidence="6" id="KW-0808">Transferase</keyword>
<evidence type="ECO:0000259" key="10">
    <source>
        <dbReference type="PROSITE" id="PS51855"/>
    </source>
</evidence>
<evidence type="ECO:0000256" key="7">
    <source>
        <dbReference type="ARBA" id="ARBA00022755"/>
    </source>
</evidence>
<dbReference type="NCBIfam" id="NF005492">
    <property type="entry name" value="PRK07106.1"/>
    <property type="match status" value="1"/>
</dbReference>
<dbReference type="NCBIfam" id="TIGR00355">
    <property type="entry name" value="purH"/>
    <property type="match status" value="1"/>
</dbReference>
<comment type="subcellular location">
    <subcellularLocation>
        <location evidence="1">Cytoplasm</location>
        <location evidence="1">Cytosol</location>
    </subcellularLocation>
</comment>
<keyword evidence="7" id="KW-0658">Purine biosynthesis</keyword>
<reference evidence="11" key="1">
    <citation type="journal article" date="2019" name="Environ. Microbiol.">
        <title>Fungal ecological strategies reflected in gene transcription - a case study of two litter decomposers.</title>
        <authorList>
            <person name="Barbi F."/>
            <person name="Kohler A."/>
            <person name="Barry K."/>
            <person name="Baskaran P."/>
            <person name="Daum C."/>
            <person name="Fauchery L."/>
            <person name="Ihrmark K."/>
            <person name="Kuo A."/>
            <person name="LaButti K."/>
            <person name="Lipzen A."/>
            <person name="Morin E."/>
            <person name="Grigoriev I.V."/>
            <person name="Henrissat B."/>
            <person name="Lindahl B."/>
            <person name="Martin F."/>
        </authorList>
    </citation>
    <scope>NUCLEOTIDE SEQUENCE</scope>
    <source>
        <strain evidence="11">JB14</strain>
    </source>
</reference>
<dbReference type="UniPathway" id="UPA00074">
    <property type="reaction ID" value="UER00133"/>
</dbReference>
<dbReference type="Pfam" id="PF02142">
    <property type="entry name" value="MGS"/>
    <property type="match status" value="1"/>
</dbReference>
<evidence type="ECO:0000313" key="12">
    <source>
        <dbReference type="Proteomes" id="UP000799118"/>
    </source>
</evidence>
<keyword evidence="8" id="KW-0378">Hydrolase</keyword>
<dbReference type="Gene3D" id="3.40.140.20">
    <property type="match status" value="2"/>
</dbReference>
<dbReference type="InterPro" id="IPR024050">
    <property type="entry name" value="AICAR_Tfase_insert_dom_sf"/>
</dbReference>
<keyword evidence="9" id="KW-0511">Multifunctional enzyme</keyword>
<dbReference type="GO" id="GO:0003937">
    <property type="term" value="F:IMP cyclohydrolase activity"/>
    <property type="evidence" value="ECO:0007669"/>
    <property type="project" value="InterPro"/>
</dbReference>
<dbReference type="CDD" id="cd01421">
    <property type="entry name" value="IMPCH"/>
    <property type="match status" value="1"/>
</dbReference>
<dbReference type="EMBL" id="ML769462">
    <property type="protein sequence ID" value="KAE9400005.1"/>
    <property type="molecule type" value="Genomic_DNA"/>
</dbReference>
<dbReference type="FunFam" id="3.40.50.1380:FF:000003">
    <property type="entry name" value="Bifunctional purine biosynthesis protein"/>
    <property type="match status" value="1"/>
</dbReference>
<dbReference type="OrthoDB" id="6017153at2759"/>
<dbReference type="InterPro" id="IPR024051">
    <property type="entry name" value="AICAR_Tfase_dup_dom_sf"/>
</dbReference>
<name>A0A6A4HTE7_9AGAR</name>
<evidence type="ECO:0000256" key="8">
    <source>
        <dbReference type="ARBA" id="ARBA00022801"/>
    </source>
</evidence>
<dbReference type="SMART" id="SM00851">
    <property type="entry name" value="MGS"/>
    <property type="match status" value="1"/>
</dbReference>
<sequence>MSKPIALLSVYDKANLIEFAQGLEAAGVRLLGSGGTAKKIREAGIPIGDVSDITNAPEMLGGRVKTLHPAVHGGILSRTIASDQADLKAQNIEPISIVVCNLYPFTSTISQPNCTLADAVEEIDIGGVTLLRAAAKNHERVSVLSDPADYTEFLEAWKDGKGDVGQPIRSKLALKAFEMTAKYDDAISGYFREQYASGDLPQEKLAGPVQRIPLRYGANPHQKPAQAFVTEGKLPFKALCGSPGYINLLDALNSYALVKELQEALNLPAAASFKHVSPAGAAVGIELDDVEKKVYGVDDLKEPLTPLACAYARARGADRMSSFGDFIALSAPCDLATAKIISREVSDGIIAPGYSPEALDVLSKKKGGKYCVLEIDPSYEPPEVETKQVFGISLQQRRNNSKIDASLFENIVTKEKQTDLILATLALKYTQSNSVAYALHGAIIGLGAGQQSRIHCTRLAGGKADLWWLRHHPRVLALPFKKGVKRAEKANAIDLFGGEKEQWESLFRESTSSKGVSCSSDAFFPFPDNVHRARKSGVKYLAAPSGSVMDAECIKAADEHGIVFAHTSLRLFHH</sequence>
<gene>
    <name evidence="11" type="ORF">BT96DRAFT_965477</name>
</gene>
<dbReference type="Gene3D" id="1.10.287.440">
    <property type="match status" value="1"/>
</dbReference>
<dbReference type="GO" id="GO:0004643">
    <property type="term" value="F:phosphoribosylaminoimidazolecarboxamide formyltransferase activity"/>
    <property type="evidence" value="ECO:0007669"/>
    <property type="project" value="InterPro"/>
</dbReference>
<evidence type="ECO:0000256" key="4">
    <source>
        <dbReference type="ARBA" id="ARBA00007667"/>
    </source>
</evidence>